<feature type="domain" description="MPN" evidence="6">
    <location>
        <begin position="7"/>
        <end position="131"/>
    </location>
</feature>
<evidence type="ECO:0000256" key="3">
    <source>
        <dbReference type="ARBA" id="ARBA00022801"/>
    </source>
</evidence>
<dbReference type="PROSITE" id="PS50249">
    <property type="entry name" value="MPN"/>
    <property type="match status" value="1"/>
</dbReference>
<dbReference type="GO" id="GO:0006508">
    <property type="term" value="P:proteolysis"/>
    <property type="evidence" value="ECO:0007669"/>
    <property type="project" value="UniProtKB-KW"/>
</dbReference>
<sequence length="139" mass="15365">MSGVKRVEFDARLLDSLLEASDKNHPDEFFAMLGGSIDAETITIDSLIVVPFEASDSGAIFDLLSVHTCDVIGTFHSHPYGDPVPSEDDLMLFKRLGAVHAIAAYPYTPDRVEFYDKSGRNITPVVEVRYTADEEANNR</sequence>
<protein>
    <submittedName>
        <fullName evidence="7">Peptidase</fullName>
    </submittedName>
</protein>
<dbReference type="AlphaFoldDB" id="A0A832TD48"/>
<dbReference type="CDD" id="cd08072">
    <property type="entry name" value="MPN_archaeal"/>
    <property type="match status" value="1"/>
</dbReference>
<accession>A0A832TD48</accession>
<dbReference type="InterPro" id="IPR028090">
    <property type="entry name" value="JAB_dom_prok"/>
</dbReference>
<evidence type="ECO:0000256" key="2">
    <source>
        <dbReference type="ARBA" id="ARBA00022723"/>
    </source>
</evidence>
<keyword evidence="1" id="KW-0645">Protease</keyword>
<evidence type="ECO:0000313" key="7">
    <source>
        <dbReference type="EMBL" id="HII70643.1"/>
    </source>
</evidence>
<name>A0A832TD48_9EURY</name>
<dbReference type="Gene3D" id="3.40.140.10">
    <property type="entry name" value="Cytidine Deaminase, domain 2"/>
    <property type="match status" value="1"/>
</dbReference>
<dbReference type="Proteomes" id="UP000619545">
    <property type="component" value="Unassembled WGS sequence"/>
</dbReference>
<reference evidence="7" key="1">
    <citation type="journal article" date="2020" name="bioRxiv">
        <title>A rank-normalized archaeal taxonomy based on genome phylogeny resolves widespread incomplete and uneven classifications.</title>
        <authorList>
            <person name="Rinke C."/>
            <person name="Chuvochina M."/>
            <person name="Mussig A.J."/>
            <person name="Chaumeil P.-A."/>
            <person name="Waite D.W."/>
            <person name="Whitman W.B."/>
            <person name="Parks D.H."/>
            <person name="Hugenholtz P."/>
        </authorList>
    </citation>
    <scope>NUCLEOTIDE SEQUENCE</scope>
    <source>
        <strain evidence="7">UBA8853</strain>
    </source>
</reference>
<gene>
    <name evidence="7" type="ORF">HA336_05360</name>
</gene>
<comment type="caution">
    <text evidence="7">The sequence shown here is derived from an EMBL/GenBank/DDBJ whole genome shotgun (WGS) entry which is preliminary data.</text>
</comment>
<evidence type="ECO:0000256" key="4">
    <source>
        <dbReference type="ARBA" id="ARBA00022833"/>
    </source>
</evidence>
<dbReference type="InterPro" id="IPR037518">
    <property type="entry name" value="MPN"/>
</dbReference>
<keyword evidence="2" id="KW-0479">Metal-binding</keyword>
<dbReference type="OMA" id="HAIAAYP"/>
<evidence type="ECO:0000256" key="1">
    <source>
        <dbReference type="ARBA" id="ARBA00022670"/>
    </source>
</evidence>
<organism evidence="7 8">
    <name type="scientific">Methanopyrus kandleri</name>
    <dbReference type="NCBI Taxonomy" id="2320"/>
    <lineage>
        <taxon>Archaea</taxon>
        <taxon>Methanobacteriati</taxon>
        <taxon>Methanobacteriota</taxon>
        <taxon>Methanomada group</taxon>
        <taxon>Methanopyri</taxon>
        <taxon>Methanopyrales</taxon>
        <taxon>Methanopyraceae</taxon>
        <taxon>Methanopyrus</taxon>
    </lineage>
</organism>
<dbReference type="EMBL" id="DUJS01000004">
    <property type="protein sequence ID" value="HII70643.1"/>
    <property type="molecule type" value="Genomic_DNA"/>
</dbReference>
<dbReference type="SUPFAM" id="SSF102712">
    <property type="entry name" value="JAB1/MPN domain"/>
    <property type="match status" value="1"/>
</dbReference>
<keyword evidence="4" id="KW-0862">Zinc</keyword>
<evidence type="ECO:0000259" key="6">
    <source>
        <dbReference type="PROSITE" id="PS50249"/>
    </source>
</evidence>
<proteinExistence type="predicted"/>
<keyword evidence="3" id="KW-0378">Hydrolase</keyword>
<evidence type="ECO:0000313" key="8">
    <source>
        <dbReference type="Proteomes" id="UP000619545"/>
    </source>
</evidence>
<evidence type="ECO:0000256" key="5">
    <source>
        <dbReference type="ARBA" id="ARBA00023049"/>
    </source>
</evidence>
<keyword evidence="5" id="KW-0482">Metalloprotease</keyword>
<dbReference type="GO" id="GO:0046872">
    <property type="term" value="F:metal ion binding"/>
    <property type="evidence" value="ECO:0007669"/>
    <property type="project" value="UniProtKB-KW"/>
</dbReference>
<dbReference type="Pfam" id="PF14464">
    <property type="entry name" value="Prok-JAB"/>
    <property type="match status" value="1"/>
</dbReference>
<dbReference type="GO" id="GO:0008237">
    <property type="term" value="F:metallopeptidase activity"/>
    <property type="evidence" value="ECO:0007669"/>
    <property type="project" value="UniProtKB-KW"/>
</dbReference>